<comment type="similarity">
    <text evidence="2">Belongs to the ISY1 family.</text>
</comment>
<evidence type="ECO:0000256" key="4">
    <source>
        <dbReference type="ARBA" id="ARBA00022728"/>
    </source>
</evidence>
<accession>G7E049</accession>
<dbReference type="InterPro" id="IPR029012">
    <property type="entry name" value="Helix_hairpin_bin_sf"/>
</dbReference>
<evidence type="ECO:0000256" key="7">
    <source>
        <dbReference type="SAM" id="MobiDB-lite"/>
    </source>
</evidence>
<evidence type="ECO:0000256" key="6">
    <source>
        <dbReference type="ARBA" id="ARBA00023242"/>
    </source>
</evidence>
<dbReference type="PANTHER" id="PTHR13021">
    <property type="entry name" value="PRE-MRNA-SPLICING FACTOR ISY1"/>
    <property type="match status" value="1"/>
</dbReference>
<evidence type="ECO:0000256" key="1">
    <source>
        <dbReference type="ARBA" id="ARBA00004123"/>
    </source>
</evidence>
<dbReference type="EMBL" id="BABT02000076">
    <property type="protein sequence ID" value="GAA96209.1"/>
    <property type="molecule type" value="Genomic_DNA"/>
</dbReference>
<keyword evidence="6" id="KW-0539">Nucleus</keyword>
<dbReference type="GO" id="GO:0000974">
    <property type="term" value="C:Prp19 complex"/>
    <property type="evidence" value="ECO:0007669"/>
    <property type="project" value="UniProtKB-ARBA"/>
</dbReference>
<comment type="caution">
    <text evidence="8">The sequence shown here is derived from an EMBL/GenBank/DDBJ whole genome shotgun (WGS) entry which is preliminary data.</text>
</comment>
<dbReference type="OrthoDB" id="1739576at2759"/>
<keyword evidence="3" id="KW-0507">mRNA processing</keyword>
<feature type="compositionally biased region" description="Basic residues" evidence="7">
    <location>
        <begin position="244"/>
        <end position="261"/>
    </location>
</feature>
<gene>
    <name evidence="8" type="primary">Mo02873</name>
    <name evidence="8" type="ORF">E5Q_02873</name>
</gene>
<dbReference type="FunFam" id="1.10.287.660:FF:000001">
    <property type="entry name" value="pre-mRNA-splicing factor ISY1 homolog"/>
    <property type="match status" value="1"/>
</dbReference>
<dbReference type="eggNOG" id="KOG3068">
    <property type="taxonomic scope" value="Eukaryota"/>
</dbReference>
<dbReference type="Pfam" id="PF06246">
    <property type="entry name" value="Isy1"/>
    <property type="match status" value="1"/>
</dbReference>
<protein>
    <recommendedName>
        <fullName evidence="10">Pre-mRNA-splicing factor ISY1</fullName>
    </recommendedName>
</protein>
<dbReference type="InParanoid" id="G7E049"/>
<dbReference type="GO" id="GO:0071014">
    <property type="term" value="C:post-mRNA release spliceosomal complex"/>
    <property type="evidence" value="ECO:0007669"/>
    <property type="project" value="UniProtKB-ARBA"/>
</dbReference>
<keyword evidence="5" id="KW-0508">mRNA splicing</keyword>
<dbReference type="GO" id="GO:0000350">
    <property type="term" value="P:generation of catalytic spliceosome for second transesterification step"/>
    <property type="evidence" value="ECO:0007669"/>
    <property type="project" value="InterPro"/>
</dbReference>
<dbReference type="InterPro" id="IPR009360">
    <property type="entry name" value="Isy1"/>
</dbReference>
<dbReference type="STRING" id="764103.G7E049"/>
<evidence type="ECO:0000313" key="8">
    <source>
        <dbReference type="EMBL" id="GAA96209.1"/>
    </source>
</evidence>
<evidence type="ECO:0000313" key="9">
    <source>
        <dbReference type="Proteomes" id="UP000009131"/>
    </source>
</evidence>
<feature type="region of interest" description="Disordered" evidence="7">
    <location>
        <begin position="233"/>
        <end position="277"/>
    </location>
</feature>
<reference evidence="8 9" key="1">
    <citation type="journal article" date="2011" name="J. Gen. Appl. Microbiol.">
        <title>Draft genome sequencing of the enigmatic basidiomycete Mixia osmundae.</title>
        <authorList>
            <person name="Nishida H."/>
            <person name="Nagatsuka Y."/>
            <person name="Sugiyama J."/>
        </authorList>
    </citation>
    <scope>NUCLEOTIDE SEQUENCE [LARGE SCALE GENOMIC DNA]</scope>
    <source>
        <strain evidence="9">CBS 9802 / IAM 14324 / JCM 22182 / KY 12970</strain>
    </source>
</reference>
<evidence type="ECO:0000256" key="2">
    <source>
        <dbReference type="ARBA" id="ARBA00007002"/>
    </source>
</evidence>
<reference evidence="8 9" key="2">
    <citation type="journal article" date="2012" name="Open Biol.">
        <title>Characteristics of nucleosomes and linker DNA regions on the genome of the basidiomycete Mixia osmundae revealed by mono- and dinucleosome mapping.</title>
        <authorList>
            <person name="Nishida H."/>
            <person name="Kondo S."/>
            <person name="Matsumoto T."/>
            <person name="Suzuki Y."/>
            <person name="Yoshikawa H."/>
            <person name="Taylor T.D."/>
            <person name="Sugiyama J."/>
        </authorList>
    </citation>
    <scope>NUCLEOTIDE SEQUENCE [LARGE SCALE GENOMIC DNA]</scope>
    <source>
        <strain evidence="9">CBS 9802 / IAM 14324 / JCM 22182 / KY 12970</strain>
    </source>
</reference>
<organism evidence="8 9">
    <name type="scientific">Mixia osmundae (strain CBS 9802 / IAM 14324 / JCM 22182 / KY 12970)</name>
    <dbReference type="NCBI Taxonomy" id="764103"/>
    <lineage>
        <taxon>Eukaryota</taxon>
        <taxon>Fungi</taxon>
        <taxon>Dikarya</taxon>
        <taxon>Basidiomycota</taxon>
        <taxon>Pucciniomycotina</taxon>
        <taxon>Mixiomycetes</taxon>
        <taxon>Mixiales</taxon>
        <taxon>Mixiaceae</taxon>
        <taxon>Mixia</taxon>
    </lineage>
</organism>
<evidence type="ECO:0000256" key="5">
    <source>
        <dbReference type="ARBA" id="ARBA00023187"/>
    </source>
</evidence>
<dbReference type="HOGENOM" id="CLU_043453_0_1_1"/>
<sequence length="313" mass="35339">MARNEEKSQSMLYRFRESKQMELGLVNRSDRRPKIASQCTDLRHCEKWRGEILREVSRKVSKIQDSGLTDYEVRDLNDEINRLLREKWHWENQIINLGGANYRRAAQATTDADGREVPGTRGYKYFGRAKELPGVKELFDGLAKEREELAALSKPQFSLFDGQGPEYYGDLDESDPALLAYEQTEEAEDWKDSFETLAELLGADSTAFDIPSLPKARYISIDTVKPIQKRIEEAADETSEPATKGKRKAGAAKSQASKKAKTVADDDDGPGHGKILTILTKEELRPPVLPTSEEIEAMIVERQKAALLKDYIG</sequence>
<dbReference type="Gene3D" id="1.10.287.660">
    <property type="entry name" value="Helix hairpin bin"/>
    <property type="match status" value="1"/>
</dbReference>
<name>G7E049_MIXOS</name>
<dbReference type="AlphaFoldDB" id="G7E049"/>
<dbReference type="SUPFAM" id="SSF140102">
    <property type="entry name" value="ISY1 domain-like"/>
    <property type="match status" value="1"/>
</dbReference>
<proteinExistence type="inferred from homology"/>
<dbReference type="FunCoup" id="G7E049">
    <property type="interactions" value="521"/>
</dbReference>
<comment type="subcellular location">
    <subcellularLocation>
        <location evidence="1">Nucleus</location>
    </subcellularLocation>
</comment>
<keyword evidence="9" id="KW-1185">Reference proteome</keyword>
<keyword evidence="4" id="KW-0747">Spliceosome</keyword>
<evidence type="ECO:0000256" key="3">
    <source>
        <dbReference type="ARBA" id="ARBA00022664"/>
    </source>
</evidence>
<dbReference type="Proteomes" id="UP000009131">
    <property type="component" value="Unassembled WGS sequence"/>
</dbReference>
<dbReference type="InterPro" id="IPR037200">
    <property type="entry name" value="Isy1_sf"/>
</dbReference>
<evidence type="ECO:0008006" key="10">
    <source>
        <dbReference type="Google" id="ProtNLM"/>
    </source>
</evidence>